<keyword evidence="7" id="KW-1185">Reference proteome</keyword>
<evidence type="ECO:0000256" key="1">
    <source>
        <dbReference type="ARBA" id="ARBA00023015"/>
    </source>
</evidence>
<keyword evidence="1" id="KW-0805">Transcription regulation</keyword>
<gene>
    <name evidence="6" type="ORF">J2S03_000751</name>
</gene>
<dbReference type="Gene3D" id="3.30.450.40">
    <property type="match status" value="1"/>
</dbReference>
<dbReference type="InterPro" id="IPR036388">
    <property type="entry name" value="WH-like_DNA-bd_sf"/>
</dbReference>
<dbReference type="SMART" id="SM00346">
    <property type="entry name" value="HTH_ICLR"/>
    <property type="match status" value="1"/>
</dbReference>
<proteinExistence type="predicted"/>
<evidence type="ECO:0000256" key="2">
    <source>
        <dbReference type="ARBA" id="ARBA00023125"/>
    </source>
</evidence>
<dbReference type="Pfam" id="PF13412">
    <property type="entry name" value="HTH_24"/>
    <property type="match status" value="1"/>
</dbReference>
<dbReference type="InterPro" id="IPR036390">
    <property type="entry name" value="WH_DNA-bd_sf"/>
</dbReference>
<reference evidence="6 7" key="1">
    <citation type="submission" date="2023-07" db="EMBL/GenBank/DDBJ databases">
        <title>Genomic Encyclopedia of Type Strains, Phase IV (KMG-IV): sequencing the most valuable type-strain genomes for metagenomic binning, comparative biology and taxonomic classification.</title>
        <authorList>
            <person name="Goeker M."/>
        </authorList>
    </citation>
    <scope>NUCLEOTIDE SEQUENCE [LARGE SCALE GENOMIC DNA]</scope>
    <source>
        <strain evidence="6 7">DSM 4006</strain>
    </source>
</reference>
<dbReference type="SUPFAM" id="SSF46785">
    <property type="entry name" value="Winged helix' DNA-binding domain"/>
    <property type="match status" value="1"/>
</dbReference>
<dbReference type="Proteomes" id="UP001232973">
    <property type="component" value="Unassembled WGS sequence"/>
</dbReference>
<evidence type="ECO:0000256" key="3">
    <source>
        <dbReference type="ARBA" id="ARBA00023163"/>
    </source>
</evidence>
<comment type="caution">
    <text evidence="6">The sequence shown here is derived from an EMBL/GenBank/DDBJ whole genome shotgun (WGS) entry which is preliminary data.</text>
</comment>
<keyword evidence="3" id="KW-0804">Transcription</keyword>
<dbReference type="PROSITE" id="PS51077">
    <property type="entry name" value="HTH_ICLR"/>
    <property type="match status" value="1"/>
</dbReference>
<dbReference type="GO" id="GO:0003677">
    <property type="term" value="F:DNA binding"/>
    <property type="evidence" value="ECO:0007669"/>
    <property type="project" value="UniProtKB-KW"/>
</dbReference>
<dbReference type="PANTHER" id="PTHR30136">
    <property type="entry name" value="HELIX-TURN-HELIX TRANSCRIPTIONAL REGULATOR, ICLR FAMILY"/>
    <property type="match status" value="1"/>
</dbReference>
<accession>A0ABT9XF58</accession>
<evidence type="ECO:0000313" key="6">
    <source>
        <dbReference type="EMBL" id="MDQ0188937.1"/>
    </source>
</evidence>
<feature type="domain" description="HTH iclR-type" evidence="4">
    <location>
        <begin position="5"/>
        <end position="68"/>
    </location>
</feature>
<dbReference type="InterPro" id="IPR050707">
    <property type="entry name" value="HTH_MetabolicPath_Reg"/>
</dbReference>
<evidence type="ECO:0000313" key="7">
    <source>
        <dbReference type="Proteomes" id="UP001232973"/>
    </source>
</evidence>
<dbReference type="InterPro" id="IPR014757">
    <property type="entry name" value="Tscrpt_reg_IclR_C"/>
</dbReference>
<protein>
    <submittedName>
        <fullName evidence="6">DNA-binding IclR family transcriptional regulator</fullName>
    </submittedName>
</protein>
<evidence type="ECO:0000259" key="4">
    <source>
        <dbReference type="PROSITE" id="PS51077"/>
    </source>
</evidence>
<evidence type="ECO:0000259" key="5">
    <source>
        <dbReference type="PROSITE" id="PS51078"/>
    </source>
</evidence>
<dbReference type="EMBL" id="JAUSTP010000003">
    <property type="protein sequence ID" value="MDQ0188937.1"/>
    <property type="molecule type" value="Genomic_DNA"/>
</dbReference>
<keyword evidence="2 6" id="KW-0238">DNA-binding</keyword>
<dbReference type="PANTHER" id="PTHR30136:SF8">
    <property type="entry name" value="TRANSCRIPTIONAL REGULATORY PROTEIN"/>
    <property type="match status" value="1"/>
</dbReference>
<dbReference type="PROSITE" id="PS51078">
    <property type="entry name" value="ICLR_ED"/>
    <property type="match status" value="1"/>
</dbReference>
<dbReference type="Gene3D" id="1.10.10.10">
    <property type="entry name" value="Winged helix-like DNA-binding domain superfamily/Winged helix DNA-binding domain"/>
    <property type="match status" value="1"/>
</dbReference>
<name>A0ABT9XF58_9BACL</name>
<dbReference type="Pfam" id="PF01614">
    <property type="entry name" value="IclR_C"/>
    <property type="match status" value="1"/>
</dbReference>
<feature type="domain" description="IclR-ED" evidence="5">
    <location>
        <begin position="69"/>
        <end position="253"/>
    </location>
</feature>
<sequence>MEYHVPSVALAARVLKLLSRYKYKSCTQKEIADALHVNKTTCLRVLKTLEREDFIRYDASTRRYSLGPYLIPLGNRAMQMIDSVAVAAGELEQVAQRTGLTTVLVERLRDDRLIYIAAAEPPRQEVRISVSVGQQYPVTVTAFGKCFLAYDDEEKIERLIRGGLPKYTSNTVVDPDVLLADLARVRRNGYAISHGEAAEGISAIAAPVFNRDGRVEFVLACLSVSSWITEEITQATLQVVRETTAKLSEWNGYHQELDMIGR</sequence>
<dbReference type="RefSeq" id="WP_274456471.1">
    <property type="nucleotide sequence ID" value="NZ_CP067097.1"/>
</dbReference>
<dbReference type="InterPro" id="IPR029016">
    <property type="entry name" value="GAF-like_dom_sf"/>
</dbReference>
<dbReference type="SUPFAM" id="SSF55781">
    <property type="entry name" value="GAF domain-like"/>
    <property type="match status" value="1"/>
</dbReference>
<dbReference type="InterPro" id="IPR005471">
    <property type="entry name" value="Tscrpt_reg_IclR_N"/>
</dbReference>
<organism evidence="6 7">
    <name type="scientific">Alicyclobacillus cycloheptanicus</name>
    <dbReference type="NCBI Taxonomy" id="1457"/>
    <lineage>
        <taxon>Bacteria</taxon>
        <taxon>Bacillati</taxon>
        <taxon>Bacillota</taxon>
        <taxon>Bacilli</taxon>
        <taxon>Bacillales</taxon>
        <taxon>Alicyclobacillaceae</taxon>
        <taxon>Alicyclobacillus</taxon>
    </lineage>
</organism>